<dbReference type="PANTHER" id="PTHR41339:SF1">
    <property type="entry name" value="SECRETED PROTEIN"/>
    <property type="match status" value="1"/>
</dbReference>
<comment type="caution">
    <text evidence="2">The sequence shown here is derived from an EMBL/GenBank/DDBJ whole genome shotgun (WGS) entry which is preliminary data.</text>
</comment>
<dbReference type="Proteomes" id="UP000239711">
    <property type="component" value="Unassembled WGS sequence"/>
</dbReference>
<dbReference type="AlphaFoldDB" id="A0A2S9IY83"/>
<sequence>MKMTKRNGVFAVVLAGMIWTFASCSKDDDTIPANIEGNAIEVAQASTIAKPGTTVSVALSFADPGNGTMLVIHRDEAPLRSVPLQDGQTSYTFEDILPADLEEGDVVPYAFFIADEKNTITSDASAFEVSVALYDEITIGSSPVYQIELPEDGIIETGKVKLAAGRKYWLPHSVHFMSGTELQMEAGVELYMNTETGETYDVVIDEGARVDVTGTATAPVVVTSDKLLRDQDAEPGDWGQFNIKGEGNGSSSGHVEYLRVEYAGDRGFRLQGVGSGTTINYVQAYRALGEGIMPTDGDVRMKYLVATNCEGGGFRFGDAYAGYVQFAISQTTSFYDEVEAFTIRETASPVISNVTVVGPGEDVDDTHGMRLRANSSGKVYNSIVADFPRRGLRLNDKVTVTDLQGSTVFAYSYIFNVPRDPYRDDTENGNPFRGYLDAENVFQNPFFNNVTGFEDNDEDEPILATIDGIGTTSYIPQTVKNSAFNPASIHAFFSEANYVGAVSEAAADWTKGWVRDYEGNIHQ</sequence>
<name>A0A2S9IY83_9SPHI</name>
<dbReference type="OrthoDB" id="1521716at2"/>
<protein>
    <recommendedName>
        <fullName evidence="4">DUF4842 domain-containing protein</fullName>
    </recommendedName>
</protein>
<feature type="chain" id="PRO_5015592467" description="DUF4842 domain-containing protein" evidence="1">
    <location>
        <begin position="23"/>
        <end position="523"/>
    </location>
</feature>
<evidence type="ECO:0000313" key="2">
    <source>
        <dbReference type="EMBL" id="PRD45491.1"/>
    </source>
</evidence>
<evidence type="ECO:0008006" key="4">
    <source>
        <dbReference type="Google" id="ProtNLM"/>
    </source>
</evidence>
<dbReference type="RefSeq" id="WP_105718415.1">
    <property type="nucleotide sequence ID" value="NZ_PVBQ01000020.1"/>
</dbReference>
<keyword evidence="1" id="KW-0732">Signal</keyword>
<gene>
    <name evidence="2" type="ORF">C5745_18040</name>
</gene>
<feature type="signal peptide" evidence="1">
    <location>
        <begin position="1"/>
        <end position="22"/>
    </location>
</feature>
<dbReference type="Gene3D" id="2.160.20.10">
    <property type="entry name" value="Single-stranded right-handed beta-helix, Pectin lyase-like"/>
    <property type="match status" value="1"/>
</dbReference>
<evidence type="ECO:0000256" key="1">
    <source>
        <dbReference type="SAM" id="SignalP"/>
    </source>
</evidence>
<dbReference type="SUPFAM" id="SSF51126">
    <property type="entry name" value="Pectin lyase-like"/>
    <property type="match status" value="1"/>
</dbReference>
<dbReference type="InterPro" id="IPR011050">
    <property type="entry name" value="Pectin_lyase_fold/virulence"/>
</dbReference>
<reference evidence="2 3" key="1">
    <citation type="submission" date="2018-02" db="EMBL/GenBank/DDBJ databases">
        <title>The draft genome of Sphingobacterium sp. 5JN-11.</title>
        <authorList>
            <person name="Liu L."/>
            <person name="Li L."/>
            <person name="Liang L."/>
            <person name="Zhang X."/>
            <person name="Wang T."/>
        </authorList>
    </citation>
    <scope>NUCLEOTIDE SEQUENCE [LARGE SCALE GENOMIC DNA]</scope>
    <source>
        <strain evidence="2 3">5JN-11</strain>
    </source>
</reference>
<organism evidence="2 3">
    <name type="scientific">Sphingobacterium haloxyli</name>
    <dbReference type="NCBI Taxonomy" id="2100533"/>
    <lineage>
        <taxon>Bacteria</taxon>
        <taxon>Pseudomonadati</taxon>
        <taxon>Bacteroidota</taxon>
        <taxon>Sphingobacteriia</taxon>
        <taxon>Sphingobacteriales</taxon>
        <taxon>Sphingobacteriaceae</taxon>
        <taxon>Sphingobacterium</taxon>
    </lineage>
</organism>
<keyword evidence="3" id="KW-1185">Reference proteome</keyword>
<dbReference type="InterPro" id="IPR012334">
    <property type="entry name" value="Pectin_lyas_fold"/>
</dbReference>
<dbReference type="EMBL" id="PVBQ01000020">
    <property type="protein sequence ID" value="PRD45491.1"/>
    <property type="molecule type" value="Genomic_DNA"/>
</dbReference>
<proteinExistence type="predicted"/>
<dbReference type="PROSITE" id="PS51257">
    <property type="entry name" value="PROKAR_LIPOPROTEIN"/>
    <property type="match status" value="1"/>
</dbReference>
<dbReference type="PANTHER" id="PTHR41339">
    <property type="entry name" value="LIPL48"/>
    <property type="match status" value="1"/>
</dbReference>
<accession>A0A2S9IY83</accession>
<evidence type="ECO:0000313" key="3">
    <source>
        <dbReference type="Proteomes" id="UP000239711"/>
    </source>
</evidence>